<feature type="non-terminal residue" evidence="2">
    <location>
        <position position="427"/>
    </location>
</feature>
<feature type="compositionally biased region" description="Acidic residues" evidence="1">
    <location>
        <begin position="405"/>
        <end position="427"/>
    </location>
</feature>
<feature type="region of interest" description="Disordered" evidence="1">
    <location>
        <begin position="54"/>
        <end position="95"/>
    </location>
</feature>
<dbReference type="Proteomes" id="UP000281553">
    <property type="component" value="Unassembled WGS sequence"/>
</dbReference>
<feature type="compositionally biased region" description="Polar residues" evidence="1">
    <location>
        <begin position="237"/>
        <end position="258"/>
    </location>
</feature>
<protein>
    <submittedName>
        <fullName evidence="2">Uncharacterized protein</fullName>
    </submittedName>
</protein>
<proteinExistence type="predicted"/>
<dbReference type="EMBL" id="UYRU01060482">
    <property type="protein sequence ID" value="VDN14820.1"/>
    <property type="molecule type" value="Genomic_DNA"/>
</dbReference>
<feature type="compositionally biased region" description="Low complexity" evidence="1">
    <location>
        <begin position="272"/>
        <end position="284"/>
    </location>
</feature>
<feature type="compositionally biased region" description="Acidic residues" evidence="1">
    <location>
        <begin position="385"/>
        <end position="397"/>
    </location>
</feature>
<accession>A0A3P7LNF1</accession>
<evidence type="ECO:0000313" key="2">
    <source>
        <dbReference type="EMBL" id="VDN14820.1"/>
    </source>
</evidence>
<dbReference type="AlphaFoldDB" id="A0A3P7LNF1"/>
<gene>
    <name evidence="2" type="ORF">DILT_LOCUS10651</name>
</gene>
<feature type="region of interest" description="Disordered" evidence="1">
    <location>
        <begin position="210"/>
        <end position="427"/>
    </location>
</feature>
<feature type="compositionally biased region" description="Basic and acidic residues" evidence="1">
    <location>
        <begin position="302"/>
        <end position="317"/>
    </location>
</feature>
<organism evidence="2 3">
    <name type="scientific">Dibothriocephalus latus</name>
    <name type="common">Fish tapeworm</name>
    <name type="synonym">Diphyllobothrium latum</name>
    <dbReference type="NCBI Taxonomy" id="60516"/>
    <lineage>
        <taxon>Eukaryota</taxon>
        <taxon>Metazoa</taxon>
        <taxon>Spiralia</taxon>
        <taxon>Lophotrochozoa</taxon>
        <taxon>Platyhelminthes</taxon>
        <taxon>Cestoda</taxon>
        <taxon>Eucestoda</taxon>
        <taxon>Diphyllobothriidea</taxon>
        <taxon>Diphyllobothriidae</taxon>
        <taxon>Dibothriocephalus</taxon>
    </lineage>
</organism>
<feature type="compositionally biased region" description="Basic and acidic residues" evidence="1">
    <location>
        <begin position="58"/>
        <end position="81"/>
    </location>
</feature>
<reference evidence="2 3" key="1">
    <citation type="submission" date="2018-11" db="EMBL/GenBank/DDBJ databases">
        <authorList>
            <consortium name="Pathogen Informatics"/>
        </authorList>
    </citation>
    <scope>NUCLEOTIDE SEQUENCE [LARGE SCALE GENOMIC DNA]</scope>
</reference>
<evidence type="ECO:0000313" key="3">
    <source>
        <dbReference type="Proteomes" id="UP000281553"/>
    </source>
</evidence>
<feature type="compositionally biased region" description="Polar residues" evidence="1">
    <location>
        <begin position="321"/>
        <end position="333"/>
    </location>
</feature>
<name>A0A3P7LNF1_DIBLA</name>
<keyword evidence="3" id="KW-1185">Reference proteome</keyword>
<sequence>MLSNQVHSFRKSEDVCVSSTSNILTDRSRPKCNTQVKQSDYCTTKTGEQMISAANTEGRPDANDYFGRRNADGEFGREDTPPSRPPKSKYKAHQSLRQWIETRENVELLRRREHGEWNEFGKSKRRKSSPAYPKSSDRQVQVQPVTVEADYAEGIDAVTLHRQLKSLLVDKSEPSSKKLMRLSCELKNYIALRREKMQVELAMASTRVFEAEESQQDRPSSLAPSRVVSPDDVEPRTSVNSRSGYQSLTENANASAPQSVRKGGSSVRSPRLTQSTSASSLASAGRMSEGANKKERKGCFGRGEKKNEDANEQDLSHASKRTSSVARTASKTKGVSVGRKSTNEQKPRGCCGCGKKKSDDETDLGLSSELSSEMSTVSRRSKESSEEDKQEEEENQEEKDKQEEEEKQEEGEDKQEEEENQEEKDKQ</sequence>
<evidence type="ECO:0000256" key="1">
    <source>
        <dbReference type="SAM" id="MobiDB-lite"/>
    </source>
</evidence>
<feature type="region of interest" description="Disordered" evidence="1">
    <location>
        <begin position="120"/>
        <end position="141"/>
    </location>
</feature>
<feature type="compositionally biased region" description="Low complexity" evidence="1">
    <location>
        <begin position="364"/>
        <end position="378"/>
    </location>
</feature>